<name>A0ABW2G058_9ACTN</name>
<protein>
    <submittedName>
        <fullName evidence="1">Uncharacterized protein</fullName>
    </submittedName>
</protein>
<proteinExistence type="predicted"/>
<evidence type="ECO:0000313" key="2">
    <source>
        <dbReference type="Proteomes" id="UP001596435"/>
    </source>
</evidence>
<reference evidence="2" key="1">
    <citation type="journal article" date="2019" name="Int. J. Syst. Evol. Microbiol.">
        <title>The Global Catalogue of Microorganisms (GCM) 10K type strain sequencing project: providing services to taxonomists for standard genome sequencing and annotation.</title>
        <authorList>
            <consortium name="The Broad Institute Genomics Platform"/>
            <consortium name="The Broad Institute Genome Sequencing Center for Infectious Disease"/>
            <person name="Wu L."/>
            <person name="Ma J."/>
        </authorList>
    </citation>
    <scope>NUCLEOTIDE SEQUENCE [LARGE SCALE GENOMIC DNA]</scope>
    <source>
        <strain evidence="2">CGMCC 1.12859</strain>
    </source>
</reference>
<dbReference type="Gene3D" id="3.40.50.300">
    <property type="entry name" value="P-loop containing nucleotide triphosphate hydrolases"/>
    <property type="match status" value="1"/>
</dbReference>
<accession>A0ABW2G058</accession>
<dbReference type="InterPro" id="IPR027417">
    <property type="entry name" value="P-loop_NTPase"/>
</dbReference>
<comment type="caution">
    <text evidence="1">The sequence shown here is derived from an EMBL/GenBank/DDBJ whole genome shotgun (WGS) entry which is preliminary data.</text>
</comment>
<dbReference type="EMBL" id="JBHTAJ010000032">
    <property type="protein sequence ID" value="MFC7181466.1"/>
    <property type="molecule type" value="Genomic_DNA"/>
</dbReference>
<sequence length="272" mass="28285">MSLILIASAKGAPGASTTALAMAGVWPRQSLLAELDPLGSDLVYRQVAPNGDVLDPNKGMFSLALAARGVLAPDVVREHTQHLPGEQQVLLGLSRPEQGAAWGEHWDKLGRVLAAPGTTDVIADIGRLYPGAPTSALLRHASLILLVSRTGAEDLAHVRARAATVHQQMSVGGRRGAPIGVLLVAPLRKKAQAVDTAARVLAGGGTPAQVAGVVAFDPDAAEQLAGRRRGRTHKTQLVGSVRGIVADLESRFGLGRTVEAVPGREDLEGALR</sequence>
<evidence type="ECO:0000313" key="1">
    <source>
        <dbReference type="EMBL" id="MFC7181466.1"/>
    </source>
</evidence>
<dbReference type="RefSeq" id="WP_345703824.1">
    <property type="nucleotide sequence ID" value="NZ_BAABKV010000001.1"/>
</dbReference>
<keyword evidence="2" id="KW-1185">Reference proteome</keyword>
<organism evidence="1 2">
    <name type="scientific">Kitasatospora paranensis</name>
    <dbReference type="NCBI Taxonomy" id="258053"/>
    <lineage>
        <taxon>Bacteria</taxon>
        <taxon>Bacillati</taxon>
        <taxon>Actinomycetota</taxon>
        <taxon>Actinomycetes</taxon>
        <taxon>Kitasatosporales</taxon>
        <taxon>Streptomycetaceae</taxon>
        <taxon>Kitasatospora</taxon>
    </lineage>
</organism>
<dbReference type="Proteomes" id="UP001596435">
    <property type="component" value="Unassembled WGS sequence"/>
</dbReference>
<gene>
    <name evidence="1" type="ORF">ACFQMG_18100</name>
</gene>